<name>A0A9D7I7L9_9RHOO</name>
<dbReference type="EMBL" id="JADJNC010000014">
    <property type="protein sequence ID" value="MBK7423421.1"/>
    <property type="molecule type" value="Genomic_DNA"/>
</dbReference>
<proteinExistence type="predicted"/>
<evidence type="ECO:0000313" key="2">
    <source>
        <dbReference type="Proteomes" id="UP000886602"/>
    </source>
</evidence>
<dbReference type="Proteomes" id="UP000886602">
    <property type="component" value="Unassembled WGS sequence"/>
</dbReference>
<sequence>MPDLQSKEQAYSFFTNKIMKLGHIARSNPNTGCRQMATLNQGREIKLMIYIGFICRLEQTSAMTINAPEVHLDAGAR</sequence>
<accession>A0A9D7I7L9</accession>
<evidence type="ECO:0000313" key="1">
    <source>
        <dbReference type="EMBL" id="MBK7423421.1"/>
    </source>
</evidence>
<protein>
    <submittedName>
        <fullName evidence="1">Uncharacterized protein</fullName>
    </submittedName>
</protein>
<reference evidence="1" key="1">
    <citation type="submission" date="2020-10" db="EMBL/GenBank/DDBJ databases">
        <title>Connecting structure to function with the recovery of over 1000 high-quality activated sludge metagenome-assembled genomes encoding full-length rRNA genes using long-read sequencing.</title>
        <authorList>
            <person name="Singleton C.M."/>
            <person name="Petriglieri F."/>
            <person name="Kristensen J.M."/>
            <person name="Kirkegaard R.H."/>
            <person name="Michaelsen T.Y."/>
            <person name="Andersen M.H."/>
            <person name="Karst S.M."/>
            <person name="Dueholm M.S."/>
            <person name="Nielsen P.H."/>
            <person name="Albertsen M."/>
        </authorList>
    </citation>
    <scope>NUCLEOTIDE SEQUENCE</scope>
    <source>
        <strain evidence="1">EsbW_18-Q3-R4-48_MAXAC.044</strain>
    </source>
</reference>
<dbReference type="AlphaFoldDB" id="A0A9D7I7L9"/>
<organism evidence="1 2">
    <name type="scientific">Candidatus Propionivibrio dominans</name>
    <dbReference type="NCBI Taxonomy" id="2954373"/>
    <lineage>
        <taxon>Bacteria</taxon>
        <taxon>Pseudomonadati</taxon>
        <taxon>Pseudomonadota</taxon>
        <taxon>Betaproteobacteria</taxon>
        <taxon>Rhodocyclales</taxon>
        <taxon>Rhodocyclaceae</taxon>
        <taxon>Propionivibrio</taxon>
    </lineage>
</organism>
<comment type="caution">
    <text evidence="1">The sequence shown here is derived from an EMBL/GenBank/DDBJ whole genome shotgun (WGS) entry which is preliminary data.</text>
</comment>
<gene>
    <name evidence="1" type="ORF">IPJ48_10170</name>
</gene>